<evidence type="ECO:0008006" key="3">
    <source>
        <dbReference type="Google" id="ProtNLM"/>
    </source>
</evidence>
<evidence type="ECO:0000313" key="1">
    <source>
        <dbReference type="EMBL" id="MFC6008334.1"/>
    </source>
</evidence>
<sequence length="1198" mass="120727">MSWSAWRRNRSAAPARRTRWAGRGRRASLAGAIAAALLVGLPAAPAFAIQTIAWTTAPPASVTLGQPISFAWSGTANTFLGARITGCFANFPDAPNYTNTFGGNFTTGNCNYTNRIVTTSPTYTVVVGFNLSTGGQMTMSWNISVNAVSPTLNNVPSSLALTATSASGAAVPPWNVYGSDAVYGAYSATCTPSAGTVLPVGTTTGSCSATNPGGRTTTQSVPITVAKGTPSISWSPPGQISYGQPLASLLTAAMVPPDATGPISYAVNGTPVDGSTVLDPGNGQAITATYSPTGAAASSYTSVSIARSIDVIANAQSVGFDTVPTTATVGDPAFAVTATGTSGGGPVTITTAPGSECTVAPSSSGTSATAEVTVTGAGACVLLADQAAATGYTAAPQVQRSVTIARATPALSWAPPSQITYGTTLADLLDASTPVAGTYSYVLNSQPVTGATVPDAGSGQVLQVIFIPADLDDYTTATTSRSLTVGQAEQTLTVGPVADHVFGDEPFGLVVAGDGPGAVTTTADGACTVDDLQVTIVAAGDCTITVAKADTANYLPTEAVTRTFSTAKGTVDLQWAAPATISYGTVLTGAQLDAAAVAAAGDPTGQIDYTLDDGTPALGAFLHVGDHTLHAQWSAVGGSSGNWEDATAAVQLHVLSADFTSGALATITGTPRVGQPLTASTGDTVPAADSYSYRWFADGQQVAGATTSTFTPTVREGGKAISVEVTATKTDYVDSVSLSDPTSPVSGGSIAVPAPVIGGTVAGTPVVDGTLSASLPAGLDPADASVDFSWSRNGSVVGTGVSYTPTPSDVGQPLTVTVTAGKAFLDDATSTASTAAVVKAHFATGPTAGISGTVKVGQTLTAAAGSPTPTPDGYQYQWYADGTPISGADHATYALTSAQTHARVSVKVTAVRAGYTAASNTSAPTSQVATNLAPTVHLGVDRAKLRRGQSARLTWTSAEATRLTANGGWTGRKSAAGSATVKPTALGATTYVLRAGNDNGTTTAQVTVQVTRPATVLKVTASKGLHLVGTRIRVTATGLDSGETYTVRIAGTRVATGTATRAGQVDRTVTIPTGLKQGAAMVTVTGSTADRAGAVTVRVVTPRRLGLTLAHHDVRASDTQRYTVRGLAAGEKVTVSYQGKRVSPKAARADRHGTYTGTFGVGMYWGTKFVTVKGQFVGRTASQTFQVVQRCTTGHICR</sequence>
<protein>
    <recommendedName>
        <fullName evidence="3">Ig-like domain-containing protein</fullName>
    </recommendedName>
</protein>
<reference evidence="2" key="1">
    <citation type="journal article" date="2019" name="Int. J. Syst. Evol. Microbiol.">
        <title>The Global Catalogue of Microorganisms (GCM) 10K type strain sequencing project: providing services to taxonomists for standard genome sequencing and annotation.</title>
        <authorList>
            <consortium name="The Broad Institute Genomics Platform"/>
            <consortium name="The Broad Institute Genome Sequencing Center for Infectious Disease"/>
            <person name="Wu L."/>
            <person name="Ma J."/>
        </authorList>
    </citation>
    <scope>NUCLEOTIDE SEQUENCE [LARGE SCALE GENOMIC DNA]</scope>
    <source>
        <strain evidence="2">KACC 14249</strain>
    </source>
</reference>
<comment type="caution">
    <text evidence="1">The sequence shown here is derived from an EMBL/GenBank/DDBJ whole genome shotgun (WGS) entry which is preliminary data.</text>
</comment>
<dbReference type="Proteomes" id="UP001596189">
    <property type="component" value="Unassembled WGS sequence"/>
</dbReference>
<name>A0ABW1JHN3_9ACTN</name>
<proteinExistence type="predicted"/>
<gene>
    <name evidence="1" type="ORF">ACFQDO_14450</name>
</gene>
<evidence type="ECO:0000313" key="2">
    <source>
        <dbReference type="Proteomes" id="UP001596189"/>
    </source>
</evidence>
<dbReference type="EMBL" id="JBHSRD010000004">
    <property type="protein sequence ID" value="MFC6008334.1"/>
    <property type="molecule type" value="Genomic_DNA"/>
</dbReference>
<organism evidence="1 2">
    <name type="scientific">Angustibacter luteus</name>
    <dbReference type="NCBI Taxonomy" id="658456"/>
    <lineage>
        <taxon>Bacteria</taxon>
        <taxon>Bacillati</taxon>
        <taxon>Actinomycetota</taxon>
        <taxon>Actinomycetes</taxon>
        <taxon>Kineosporiales</taxon>
        <taxon>Kineosporiaceae</taxon>
    </lineage>
</organism>
<dbReference type="Gene3D" id="2.60.40.2700">
    <property type="match status" value="3"/>
</dbReference>
<accession>A0ABW1JHN3</accession>
<keyword evidence="2" id="KW-1185">Reference proteome</keyword>
<dbReference type="RefSeq" id="WP_345714972.1">
    <property type="nucleotide sequence ID" value="NZ_BAABFP010000002.1"/>
</dbReference>